<evidence type="ECO:0000259" key="2">
    <source>
        <dbReference type="Pfam" id="PF02470"/>
    </source>
</evidence>
<dbReference type="PANTHER" id="PTHR33371:SF4">
    <property type="entry name" value="INTERMEMBRANE PHOSPHOLIPID TRANSPORT SYSTEM BINDING PROTEIN MLAD"/>
    <property type="match status" value="1"/>
</dbReference>
<dbReference type="OrthoDB" id="9771725at2"/>
<dbReference type="InterPro" id="IPR003399">
    <property type="entry name" value="Mce/MlaD"/>
</dbReference>
<dbReference type="EMBL" id="VLKM01000001">
    <property type="protein sequence ID" value="TWH98439.1"/>
    <property type="molecule type" value="Genomic_DNA"/>
</dbReference>
<feature type="transmembrane region" description="Helical" evidence="1">
    <location>
        <begin position="12"/>
        <end position="30"/>
    </location>
</feature>
<keyword evidence="4" id="KW-1185">Reference proteome</keyword>
<proteinExistence type="predicted"/>
<evidence type="ECO:0000256" key="1">
    <source>
        <dbReference type="SAM" id="Phobius"/>
    </source>
</evidence>
<protein>
    <submittedName>
        <fullName evidence="3">Phospholipid/cholesterol/gamma-HCH transport system substrate-binding protein</fullName>
    </submittedName>
</protein>
<accession>A0A562KSM8</accession>
<dbReference type="AlphaFoldDB" id="A0A562KSM8"/>
<organism evidence="3 4">
    <name type="scientific">Flavobacterium cheniae</name>
    <dbReference type="NCBI Taxonomy" id="295428"/>
    <lineage>
        <taxon>Bacteria</taxon>
        <taxon>Pseudomonadati</taxon>
        <taxon>Bacteroidota</taxon>
        <taxon>Flavobacteriia</taxon>
        <taxon>Flavobacteriales</taxon>
        <taxon>Flavobacteriaceae</taxon>
        <taxon>Flavobacterium</taxon>
    </lineage>
</organism>
<dbReference type="InterPro" id="IPR052336">
    <property type="entry name" value="MlaD_Phospholipid_Transporter"/>
</dbReference>
<keyword evidence="1" id="KW-1133">Transmembrane helix</keyword>
<dbReference type="RefSeq" id="WP_133606343.1">
    <property type="nucleotide sequence ID" value="NZ_SNZC01000001.1"/>
</dbReference>
<dbReference type="Pfam" id="PF02470">
    <property type="entry name" value="MlaD"/>
    <property type="match status" value="1"/>
</dbReference>
<dbReference type="Proteomes" id="UP000315312">
    <property type="component" value="Unassembled WGS sequence"/>
</dbReference>
<dbReference type="PANTHER" id="PTHR33371">
    <property type="entry name" value="INTERMEMBRANE PHOSPHOLIPID TRANSPORT SYSTEM BINDING PROTEIN MLAD-RELATED"/>
    <property type="match status" value="1"/>
</dbReference>
<evidence type="ECO:0000313" key="3">
    <source>
        <dbReference type="EMBL" id="TWH98439.1"/>
    </source>
</evidence>
<keyword evidence="1" id="KW-0812">Transmembrane</keyword>
<gene>
    <name evidence="3" type="ORF">IP97_00390</name>
</gene>
<name>A0A562KSM8_9FLAO</name>
<reference evidence="3 4" key="1">
    <citation type="journal article" date="2015" name="Stand. Genomic Sci.">
        <title>Genomic Encyclopedia of Bacterial and Archaeal Type Strains, Phase III: the genomes of soil and plant-associated and newly described type strains.</title>
        <authorList>
            <person name="Whitman W.B."/>
            <person name="Woyke T."/>
            <person name="Klenk H.P."/>
            <person name="Zhou Y."/>
            <person name="Lilburn T.G."/>
            <person name="Beck B.J."/>
            <person name="De Vos P."/>
            <person name="Vandamme P."/>
            <person name="Eisen J.A."/>
            <person name="Garrity G."/>
            <person name="Hugenholtz P."/>
            <person name="Kyrpides N.C."/>
        </authorList>
    </citation>
    <scope>NUCLEOTIDE SEQUENCE [LARGE SCALE GENOMIC DNA]</scope>
    <source>
        <strain evidence="3 4">CGMCC 1.6844</strain>
    </source>
</reference>
<evidence type="ECO:0000313" key="4">
    <source>
        <dbReference type="Proteomes" id="UP000315312"/>
    </source>
</evidence>
<keyword evidence="1" id="KW-0472">Membrane</keyword>
<comment type="caution">
    <text evidence="3">The sequence shown here is derived from an EMBL/GenBank/DDBJ whole genome shotgun (WGS) entry which is preliminary data.</text>
</comment>
<sequence>MEKSNSQKIQLGIFVIIGTLVFLAAIYFVGNKQNMFGNTSNLKAVFANVNGLQPGNNVRYAGIDIGTVTEIEMINDTTININMLIDNKIMHHIQKNAVATISSDGLVGNMIVNIIPGKGVAKKVENGDVIQSYSRIGTDAMLETLNETNKNAALLTADLLKITNEINQGKGTVGTLLKDSVMSRDLKETIHNLKETSLGTVKSIDNLNHLILSLNQKDNVIGVLNDKDVAVKMKNIITNLEKSSAEIDKVVTNLNATVVNIKEGKGALNYLSNDENLVKKIDSTMTNLNGASGKLNENLEALKHNFLFRGYFKKQAKEKAKSKTTK</sequence>
<feature type="domain" description="Mce/MlaD" evidence="2">
    <location>
        <begin position="40"/>
        <end position="117"/>
    </location>
</feature>